<feature type="region of interest" description="Disordered" evidence="2">
    <location>
        <begin position="1675"/>
        <end position="1706"/>
    </location>
</feature>
<dbReference type="VEuPathDB" id="PlasmoDB:PRCDC_0012000"/>
<dbReference type="InterPro" id="IPR044932">
    <property type="entry name" value="PfEMP1_ATS_sf"/>
</dbReference>
<feature type="domain" description="Duffy-antigen binding" evidence="4">
    <location>
        <begin position="121"/>
        <end position="323"/>
    </location>
</feature>
<feature type="compositionally biased region" description="Basic and acidic residues" evidence="2">
    <location>
        <begin position="2356"/>
        <end position="2372"/>
    </location>
</feature>
<feature type="domain" description="Plasmodium falciparum erythrocyte membrane protein 1 acidic terminal segment" evidence="5">
    <location>
        <begin position="2398"/>
        <end position="2584"/>
    </location>
</feature>
<feature type="compositionally biased region" description="Polar residues" evidence="2">
    <location>
        <begin position="2765"/>
        <end position="2775"/>
    </location>
</feature>
<dbReference type="Pfam" id="PF22672">
    <property type="entry name" value="DBL_C"/>
    <property type="match status" value="3"/>
</dbReference>
<evidence type="ECO:0000259" key="8">
    <source>
        <dbReference type="Pfam" id="PF22672"/>
    </source>
</evidence>
<keyword evidence="10" id="KW-1185">Reference proteome</keyword>
<feature type="compositionally biased region" description="Polar residues" evidence="2">
    <location>
        <begin position="2577"/>
        <end position="2619"/>
    </location>
</feature>
<dbReference type="InterPro" id="IPR029210">
    <property type="entry name" value="PfEMP1_NTS"/>
</dbReference>
<dbReference type="InterPro" id="IPR054595">
    <property type="entry name" value="DBL_C"/>
</dbReference>
<dbReference type="GO" id="GO:0016020">
    <property type="term" value="C:membrane"/>
    <property type="evidence" value="ECO:0007669"/>
    <property type="project" value="InterPro"/>
</dbReference>
<dbReference type="PhylomeDB" id="A0A060RMS0"/>
<dbReference type="GO" id="GO:0046789">
    <property type="term" value="F:host cell surface receptor binding"/>
    <property type="evidence" value="ECO:0007669"/>
    <property type="project" value="InterPro"/>
</dbReference>
<dbReference type="Gene3D" id="1.20.58.1930">
    <property type="match status" value="1"/>
</dbReference>
<feature type="compositionally biased region" description="Basic and acidic residues" evidence="2">
    <location>
        <begin position="1257"/>
        <end position="1273"/>
    </location>
</feature>
<evidence type="ECO:0000259" key="4">
    <source>
        <dbReference type="Pfam" id="PF05424"/>
    </source>
</evidence>
<feature type="region of interest" description="Disordered" evidence="2">
    <location>
        <begin position="2237"/>
        <end position="2384"/>
    </location>
</feature>
<sequence>MAKGGAGGEDDADKYKSAPDAKHLLDMIGQTVHEQVKNDANNFRDELKGLLSQTSILGEELNFTTDPCGLDYTKLINGGSGVAPRGDPCGNGSANGETVRFSKERDAKYDEKKIGCSNSEGACAPLRRLSLCNKNLENINNIHSDKARHNLLAEVCMAAKYEGESLKTYHEQYASLYPSSGSTMCTELARSFADIGDIVRGRDLYLGKRKKPKEKETERENLENKLKQYFDKIHNSLGSSIKSRYNGDKENFYQLREDWWTANRETVWQALTCKVDSGTYFRPTCDINNEKGPSQTHNKCRCPQTGGASIVPTYFDYVPQFLRWFEEWAEDFCRKKKKKLPNVKNKCREKNRNEEERYCSLNGFDCEQTVRARGKLRYGKQCTDCSYACNPYVHWIDNKQKEFEKQKNKYEQEINGASGNRGRQRRAARSNNNYQGYEKKFYDKLKTHGYDKVQNFLEKLNEEKACQDIKDDKEGKIDFKNPNGDNNDNKGTFYHSDYCQPCPYCGMKKKRPGQDWEKKSQNDQCNRQKLYTFTTNAQPTHIDVISFGDIRKEIKNKIDEFCAENGQKDELKEEWKCYEGNDVKKVENKDGEDEEDDEDYHNEITSAGGLCILKNDKKEKKSENEPAEFQKTFNDFFYFWIRRLLNDSIEWRNEVGKCIDKTKSVNCKNKKCNKNCDCFNRWVQQKRKEWKAIKDHFGLQKDIVQETDRDPGVTLAALLDLDELLTNIKDGYGDSKETEHIKEMLEKEKKKNLEEAAAHIDGAADNENNTTIDKLLQHEENDANKCKMCQPRKVPNPCSGDKSGDINKQYEAVAEKVAHHFQQQAMQQLGRRAGRKALKGDIKKAEFKNRGSRSELTDACKITKDYSNDSRRDNSKYDGPCEGKYTGRFKIETQWKTYGQVEIKDPYLFLPPRREHMCTSNLEKISVGKVTGNSNVNDTFLVDVLFAAKSEAENIKNKYNERNNEETNGKNGVTDEKTACRAIRRSFADIGDIIRGKDLWDKNTDARDLQGHLEKIFKEIKGKDPEIKDKYQGDKDDPKHTQLRADWWEANRETVWEAMKCVYSDKIHCGSYAPLDDYIPQRLRWMTEWAEWYCKAQKEENNKLWQKCMTCMNKGRGGGKECWKTDSECTECDNQCKDYKKFIDTWKKQWNNMDQKYSISYSGAKKDYVGNAYGDTDPDYKQVDDFLKQLHKASIATGGKIATTGDPTEPPNTPYERAAGYIHQELPYAGCASKQNVFCTSGGDKYAFKKPPTDYDDACKCTDRDKPQEDRGAGGRSLGPVDRKNGEDLPDSDGEGESDSEPEDDDDDKEEDEDDDVVEEKVEETETTEEPKKDDNVEKVCQIVGQALTGGKLDDACNLKYGKNAPTNWRCVTPTKTNEGGESEGALQRSKRGAGEPGGEKSSSSGAICVPPRRRKLYITPLSKWASGNKGTSQEGTVAKGPSPAEGTSVQTASHSRADSGDTIGTSPPSNLRADGLLKAFVESAAIETFFLWDRYKKIKEKEAEEKRQREGVLNGGLPDIPLVTPSQGPRLIPGAPSGMERLGEEEGQRGLEGMGPQGAPGFTGPSVDLQSVKTVHFPSSSSTQIFGNDQFSGAPSSGSGLLPKLGGIGSPSVDSDPNDPSNLNSGNIPNDFLRQMFYTISDYRDILVGDTTANGALSEEEKKDMENIQQKIKEHINSGEKKPNGDTPGSSRVKSSSHSGKDPKTLWNEFAPQIWHGMICALTYEDKSDIQAIGTHGTTPLKQNEDIKRAFFGGTPNDNNPGSKPDNPSGKEPPTPDKPSKPTPGTATEGQPYHYNNVELKEDSGTGPMSNDPINNPKLSDFVSRPTYFRYLEEWGETFCRERAKRLEQIHKDCKVDDGNDERCSGYGLECNEKVPDNKDIFKDFDCSSCGKSCRSYRKWIERKKDEYEKQKQKYDDQCTSYDTNNYDKQFCTKLKTNYSTFTSFLEKLKNGPCKTNENGEGKKGEDEIDFKKPNETFVHAKNCKPCSKFKIDCQSDNCKSGGGATNNKCNGRTPIEAKDIEQMDKSPAQVIMRVSDNNSTDFPTDLSVCKSSGIFTGIREDKWECRNVCGVHICTLKKKDTNGKEGDEKFIIMKELFQQWLEYFLEDYNKINKKLKLCMNKGEASPCINGSYKNCECVTQWISKKKTEWQNINGTYIQEYTRNNDETSNNLSSFLETLIPEIPVVTDKGKQKSLENLKKSLGCNCPDSSENKNGKEIDVINCMLDKLGKKIEECQQHQHSGVNSAQCQNTHPDDEEEENPDPNHKGKQHPSFCKIEEETNEAVDEGDECTAASPDENKEEEKEEDKDKAGDGGENNDPSPAPTSGGTEAKPEQTPVLKPEEEAPAPETSSPTKPAEDKKSKDAHPPERPKPSQPTRQVEKNPFNHPHVQTALASSTLAWSVGIAFFALSYWWLKKKTKSSVDMLRVLEIPQNDYGIPTKTSPNRYIPYKSAQYRGKRYIYLEGDSGTDSGYTDHYSDITSSSESEYEEFDINDIYVPHAPKYKTLIEVVLEPSKRDTLSGNIQNDDTPTNKLTEEEWNELKQHFISGILENAQKDLPNDYTSGNVPTNTNNTTTSHYNVDNNTHPTPSRHNVDNNTHPTPSRHNVDNNTHPTPSRHTLGQKPFIMSIHDRNLLSGEEYNYDMTTNNISNNDLYSGENNLYSDVDSTSNKNGPYSGSDLINDALNGDYDIYDEMLKRKENELFGTNHTKNTSNNSVAKNTNSDPIHNQLDLFHKWLDRHRDMCEKWDKNKVDILNQLKEEWNKDTNSGNKHSGTPSNIPSSDIHPSDIPSGKLSDIPSGKLSDIPSGKLSDIPSGNKTLNADVSIQIDMHNPKYINQFTYVDSNPNNSTMDNILDDMEKYNEPYYDIYYDVNDEKPSVDHINMDYNKMDNNNSDIPTKVQIEMNVINNKELLQKEYPMSDIWNI</sequence>
<dbReference type="FunFam" id="1.10.1900.40:FF:000001">
    <property type="entry name" value="Erythrocyte membrane protein 1"/>
    <property type="match status" value="1"/>
</dbReference>
<feature type="domain" description="Duffy-binding-like" evidence="3">
    <location>
        <begin position="2098"/>
        <end position="2241"/>
    </location>
</feature>
<feature type="compositionally biased region" description="Polar residues" evidence="2">
    <location>
        <begin position="1808"/>
        <end position="1819"/>
    </location>
</feature>
<dbReference type="InterPro" id="IPR004258">
    <property type="entry name" value="DBL"/>
</dbReference>
<feature type="region of interest" description="Disordered" evidence="2">
    <location>
        <begin position="413"/>
        <end position="433"/>
    </location>
</feature>
<feature type="domain" description="Duffy-antigen binding" evidence="4">
    <location>
        <begin position="1625"/>
        <end position="1732"/>
    </location>
</feature>
<feature type="domain" description="Cysteine-rich interdomain region 1 gamma" evidence="7">
    <location>
        <begin position="2031"/>
        <end position="2080"/>
    </location>
</feature>
<dbReference type="VEuPathDB" id="PlasmoDB:PRG01_0416700"/>
<keyword evidence="1" id="KW-0175">Coiled coil</keyword>
<feature type="compositionally biased region" description="Basic and acidic residues" evidence="2">
    <location>
        <begin position="1675"/>
        <end position="1685"/>
    </location>
</feature>
<feature type="region of interest" description="Disordered" evidence="2">
    <location>
        <begin position="2764"/>
        <end position="2816"/>
    </location>
</feature>
<dbReference type="FunFam" id="1.20.58.1930:FF:000001">
    <property type="entry name" value="Erythrocyte membrane protein 1, PfEMP1"/>
    <property type="match status" value="1"/>
</dbReference>
<dbReference type="Gene3D" id="1.20.1310.20">
    <property type="entry name" value="Duffy-antigen binding domain"/>
    <property type="match status" value="3"/>
</dbReference>
<feature type="compositionally biased region" description="Polar residues" evidence="2">
    <location>
        <begin position="1446"/>
        <end position="1455"/>
    </location>
</feature>
<evidence type="ECO:0000256" key="2">
    <source>
        <dbReference type="SAM" id="MobiDB-lite"/>
    </source>
</evidence>
<dbReference type="SUPFAM" id="SSF140924">
    <property type="entry name" value="Duffy binding domain-like"/>
    <property type="match status" value="5"/>
</dbReference>
<feature type="compositionally biased region" description="Acidic residues" evidence="2">
    <location>
        <begin position="2280"/>
        <end position="2290"/>
    </location>
</feature>
<feature type="compositionally biased region" description="Low complexity" evidence="2">
    <location>
        <begin position="1593"/>
        <end position="1626"/>
    </location>
</feature>
<dbReference type="Pfam" id="PF03011">
    <property type="entry name" value="PFEMP"/>
    <property type="match status" value="2"/>
</dbReference>
<feature type="region of interest" description="Disordered" evidence="2">
    <location>
        <begin position="1751"/>
        <end position="1819"/>
    </location>
</feature>
<feature type="compositionally biased region" description="Basic and acidic residues" evidence="2">
    <location>
        <begin position="2297"/>
        <end position="2313"/>
    </location>
</feature>
<feature type="domain" description="Plasmodium falciparum erythrocyte membrane protein 1 acidic terminal segment" evidence="5">
    <location>
        <begin position="2596"/>
        <end position="2925"/>
    </location>
</feature>
<dbReference type="Proteomes" id="UP000027581">
    <property type="component" value="Unassembled WGS sequence"/>
</dbReference>
<reference evidence="9" key="1">
    <citation type="submission" date="2014-01" db="EMBL/GenBank/DDBJ databases">
        <authorList>
            <person name="Aslett M."/>
        </authorList>
    </citation>
    <scope>NUCLEOTIDE SEQUENCE</scope>
    <source>
        <strain evidence="9">CDC</strain>
    </source>
</reference>
<feature type="region of interest" description="Disordered" evidence="2">
    <location>
        <begin position="1587"/>
        <end position="1629"/>
    </location>
</feature>
<evidence type="ECO:0000313" key="10">
    <source>
        <dbReference type="Proteomes" id="UP000027581"/>
    </source>
</evidence>
<proteinExistence type="predicted"/>
<dbReference type="InterPro" id="IPR042202">
    <property type="entry name" value="Duffy-ag-bd_sf"/>
</dbReference>
<feature type="coiled-coil region" evidence="1">
    <location>
        <begin position="1899"/>
        <end position="1926"/>
    </location>
</feature>
<organism evidence="9 10">
    <name type="scientific">Plasmodium reichenowi</name>
    <dbReference type="NCBI Taxonomy" id="5854"/>
    <lineage>
        <taxon>Eukaryota</taxon>
        <taxon>Sar</taxon>
        <taxon>Alveolata</taxon>
        <taxon>Apicomplexa</taxon>
        <taxon>Aconoidasida</taxon>
        <taxon>Haemosporida</taxon>
        <taxon>Plasmodiidae</taxon>
        <taxon>Plasmodium</taxon>
        <taxon>Plasmodium (Laverania)</taxon>
    </lineage>
</organism>
<dbReference type="EMBL" id="HG810742">
    <property type="protein sequence ID" value="CDO62083.1"/>
    <property type="molecule type" value="Genomic_DNA"/>
</dbReference>
<evidence type="ECO:0000259" key="7">
    <source>
        <dbReference type="Pfam" id="PF18562"/>
    </source>
</evidence>
<feature type="domain" description="Duffy-binding-like" evidence="3">
    <location>
        <begin position="636"/>
        <end position="792"/>
    </location>
</feature>
<evidence type="ECO:0000313" key="9">
    <source>
        <dbReference type="EMBL" id="CDO62083.1"/>
    </source>
</evidence>
<protein>
    <submittedName>
        <fullName evidence="9">Erythrocyte membrane protein 1, EMP1</fullName>
    </submittedName>
</protein>
<feature type="domain" description="Duffy-antigen binding" evidence="4">
    <location>
        <begin position="909"/>
        <end position="1084"/>
    </location>
</feature>
<dbReference type="Pfam" id="PF15445">
    <property type="entry name" value="ATS"/>
    <property type="match status" value="2"/>
</dbReference>
<dbReference type="Pfam" id="PF18562">
    <property type="entry name" value="CIDR1_gamma"/>
    <property type="match status" value="1"/>
</dbReference>
<feature type="domain" description="Duffy-binding-like" evidence="8">
    <location>
        <begin position="1088"/>
        <end position="1197"/>
    </location>
</feature>
<evidence type="ECO:0000259" key="6">
    <source>
        <dbReference type="Pfam" id="PF15447"/>
    </source>
</evidence>
<feature type="domain" description="Plasmodium falciparum erythrocyte membrane protein-1 N-terminal segment" evidence="6">
    <location>
        <begin position="20"/>
        <end position="53"/>
    </location>
</feature>
<feature type="compositionally biased region" description="Low complexity" evidence="2">
    <location>
        <begin position="2776"/>
        <end position="2791"/>
    </location>
</feature>
<dbReference type="Gene3D" id="1.20.58.830">
    <property type="match status" value="4"/>
</dbReference>
<evidence type="ECO:0000259" key="3">
    <source>
        <dbReference type="Pfam" id="PF03011"/>
    </source>
</evidence>
<name>A0A060RMS0_PLARE</name>
<evidence type="ECO:0000259" key="5">
    <source>
        <dbReference type="Pfam" id="PF15445"/>
    </source>
</evidence>
<dbReference type="InterPro" id="IPR041480">
    <property type="entry name" value="CIDR1_gamma"/>
</dbReference>
<feature type="domain" description="Duffy-binding-like" evidence="8">
    <location>
        <begin position="327"/>
        <end position="496"/>
    </location>
</feature>
<feature type="region of interest" description="Disordered" evidence="2">
    <location>
        <begin position="2557"/>
        <end position="2621"/>
    </location>
</feature>
<dbReference type="FunFam" id="1.20.58.830:FF:000003">
    <property type="entry name" value="Erythrocyte membrane protein 1, PfEMP1"/>
    <property type="match status" value="1"/>
</dbReference>
<dbReference type="Pfam" id="PF15447">
    <property type="entry name" value="NTS"/>
    <property type="match status" value="1"/>
</dbReference>
<gene>
    <name evidence="9" type="primary">VAR</name>
    <name evidence="9" type="ORF">PRCDC_0012000</name>
</gene>
<accession>A0A060RMS0</accession>
<feature type="compositionally biased region" description="Acidic residues" evidence="2">
    <location>
        <begin position="1288"/>
        <end position="1328"/>
    </location>
</feature>
<feature type="domain" description="Duffy-binding-like" evidence="8">
    <location>
        <begin position="1835"/>
        <end position="1983"/>
    </location>
</feature>
<feature type="compositionally biased region" description="Polar residues" evidence="2">
    <location>
        <begin position="2239"/>
        <end position="2252"/>
    </location>
</feature>
<evidence type="ECO:0000256" key="1">
    <source>
        <dbReference type="SAM" id="Coils"/>
    </source>
</evidence>
<feature type="domain" description="Duffy-antigen binding" evidence="4">
    <location>
        <begin position="1408"/>
        <end position="1505"/>
    </location>
</feature>
<dbReference type="InterPro" id="IPR029211">
    <property type="entry name" value="PfEMP1_ATS"/>
</dbReference>
<dbReference type="FunFam" id="1.20.1310.20:FF:000001">
    <property type="entry name" value="Erythrocyte membrane protein 1, PfEMP1"/>
    <property type="match status" value="1"/>
</dbReference>
<feature type="compositionally biased region" description="Basic and acidic residues" evidence="2">
    <location>
        <begin position="1329"/>
        <end position="1338"/>
    </location>
</feature>
<feature type="region of interest" description="Disordered" evidence="2">
    <location>
        <begin position="1504"/>
        <end position="1533"/>
    </location>
</feature>
<dbReference type="InterPro" id="IPR008602">
    <property type="entry name" value="Duffy-antigen-binding"/>
</dbReference>
<reference evidence="9" key="2">
    <citation type="submission" date="2014-05" db="EMBL/GenBank/DDBJ databases">
        <title>The genome sequences of chimpanzee malaria parasites reveal the path to human adaptation.</title>
        <authorList>
            <person name="Otto T.D."/>
            <person name="Rayner J.C."/>
            <person name="Boehme U."/>
            <person name="Pain A."/>
            <person name="Spottiswoode N."/>
            <person name="Sanders M."/>
            <person name="Quail M."/>
            <person name="Ollomo B."/>
            <person name="Renaud F."/>
            <person name="Thomas A.W."/>
            <person name="Prugnolle F."/>
            <person name="Conway D.J."/>
            <person name="Newbold C."/>
            <person name="Berriman M."/>
        </authorList>
    </citation>
    <scope>NUCLEOTIDE SEQUENCE [LARGE SCALE GENOMIC DNA]</scope>
    <source>
        <strain evidence="9">CDC</strain>
    </source>
</reference>
<feature type="region of interest" description="Disordered" evidence="2">
    <location>
        <begin position="1257"/>
        <end position="1338"/>
    </location>
</feature>
<dbReference type="Gene3D" id="1.10.1900.40">
    <property type="entry name" value="Acidic terminal segments, variant surface antigen of PfEMP1"/>
    <property type="match status" value="2"/>
</dbReference>
<feature type="region of interest" description="Disordered" evidence="2">
    <location>
        <begin position="1363"/>
        <end position="1469"/>
    </location>
</feature>
<dbReference type="Pfam" id="PF05424">
    <property type="entry name" value="Duffy_binding"/>
    <property type="match status" value="4"/>
</dbReference>